<keyword evidence="9" id="KW-1185">Reference proteome</keyword>
<dbReference type="EC" id="6.2.1.44" evidence="4"/>
<evidence type="ECO:0000313" key="8">
    <source>
        <dbReference type="EMBL" id="UUX49436.1"/>
    </source>
</evidence>
<evidence type="ECO:0000313" key="9">
    <source>
        <dbReference type="Proteomes" id="UP001060336"/>
    </source>
</evidence>
<dbReference type="FunFam" id="3.30.300.30:FF:000008">
    <property type="entry name" value="2,3-dihydroxybenzoate-AMP ligase"/>
    <property type="match status" value="1"/>
</dbReference>
<evidence type="ECO:0000256" key="1">
    <source>
        <dbReference type="ARBA" id="ARBA00006432"/>
    </source>
</evidence>
<feature type="domain" description="AMP-dependent synthetase/ligase" evidence="6">
    <location>
        <begin position="9"/>
        <end position="371"/>
    </location>
</feature>
<dbReference type="Pfam" id="PF00501">
    <property type="entry name" value="AMP-binding"/>
    <property type="match status" value="1"/>
</dbReference>
<dbReference type="SUPFAM" id="SSF56801">
    <property type="entry name" value="Acetyl-CoA synthetase-like"/>
    <property type="match status" value="1"/>
</dbReference>
<dbReference type="PROSITE" id="PS00455">
    <property type="entry name" value="AMP_BINDING"/>
    <property type="match status" value="1"/>
</dbReference>
<evidence type="ECO:0000259" key="7">
    <source>
        <dbReference type="Pfam" id="PF13193"/>
    </source>
</evidence>
<dbReference type="Gene3D" id="3.40.50.12780">
    <property type="entry name" value="N-terminal domain of ligase-like"/>
    <property type="match status" value="1"/>
</dbReference>
<dbReference type="InterPro" id="IPR025110">
    <property type="entry name" value="AMP-bd_C"/>
</dbReference>
<keyword evidence="2 8" id="KW-0436">Ligase</keyword>
<dbReference type="PANTHER" id="PTHR43767:SF7">
    <property type="entry name" value="MEDIUM_LONG-CHAIN-FATTY-ACID--COA LIGASE FADD8"/>
    <property type="match status" value="1"/>
</dbReference>
<evidence type="ECO:0000256" key="5">
    <source>
        <dbReference type="ARBA" id="ARBA00067668"/>
    </source>
</evidence>
<dbReference type="Pfam" id="PF13193">
    <property type="entry name" value="AMP-binding_C"/>
    <property type="match status" value="1"/>
</dbReference>
<dbReference type="InterPro" id="IPR042099">
    <property type="entry name" value="ANL_N_sf"/>
</dbReference>
<feature type="domain" description="AMP-binding enzyme C-terminal" evidence="7">
    <location>
        <begin position="421"/>
        <end position="496"/>
    </location>
</feature>
<evidence type="ECO:0000259" key="6">
    <source>
        <dbReference type="Pfam" id="PF00501"/>
    </source>
</evidence>
<dbReference type="InterPro" id="IPR045851">
    <property type="entry name" value="AMP-bd_C_sf"/>
</dbReference>
<dbReference type="GO" id="GO:0016877">
    <property type="term" value="F:ligase activity, forming carbon-sulfur bonds"/>
    <property type="evidence" value="ECO:0007669"/>
    <property type="project" value="UniProtKB-ARBA"/>
</dbReference>
<dbReference type="InterPro" id="IPR050237">
    <property type="entry name" value="ATP-dep_AMP-bd_enzyme"/>
</dbReference>
<sequence>MNQAAILAQVARIHGDRPAVSFGRSVFRSYRELGTRAARLAGALRTELDLVPGDRVALAMKNHPLYLEILYAIWHAGLAAVPINAKLHPKEFAYILDNSGARACFATPDLAGMLAGIKNEVPDLEHLISTVDADIEELYEADPVPPASVDPDTLCWLFYTSGTTGRPKGAMITHRSLMFATTNYLADVDGIDPGDCMIHAAPMSHGSGLYAMPHIARGANNVVPESGGYDVEECLDLISNWPGASFFFAPTMVSRLINHPALGGADLTNLKTIVYGGGPMYLEDVLRAQEKLGPKLTQIYGLGEAPMTITGLPKSAYLDKDHPRYLARLGSAGFARTGVEVRVVDADGNNVGFGETGEIICRGDIVMGGYWQNPEATAKTIRDGWLWTGDLGAMDPDGYVTLKDRSKDMIISGGTNIYPREIEEVLLRHPDVYECAVVGRPHPDWGEEVVAFVVPHPDKEIETAELDALCLENIARFKRPKEYRLVTALTKNNYGKILKTELRDLLAGEAEG</sequence>
<dbReference type="CDD" id="cd17631">
    <property type="entry name" value="FACL_FadD13-like"/>
    <property type="match status" value="1"/>
</dbReference>
<evidence type="ECO:0000256" key="3">
    <source>
        <dbReference type="ARBA" id="ARBA00051915"/>
    </source>
</evidence>
<dbReference type="PANTHER" id="PTHR43767">
    <property type="entry name" value="LONG-CHAIN-FATTY-ACID--COA LIGASE"/>
    <property type="match status" value="1"/>
</dbReference>
<dbReference type="InterPro" id="IPR000873">
    <property type="entry name" value="AMP-dep_synth/lig_dom"/>
</dbReference>
<gene>
    <name evidence="8" type="ORF">NUH88_18790</name>
</gene>
<evidence type="ECO:0000256" key="2">
    <source>
        <dbReference type="ARBA" id="ARBA00022598"/>
    </source>
</evidence>
<dbReference type="RefSeq" id="WP_257768091.1">
    <property type="nucleotide sequence ID" value="NZ_CP102480.1"/>
</dbReference>
<reference evidence="8" key="1">
    <citation type="submission" date="2022-08" db="EMBL/GenBank/DDBJ databases">
        <title>Nisaea acidiphila sp. nov., isolated from a marine algal debris and emended description of the genus Nisaea Urios et al. 2008.</title>
        <authorList>
            <person name="Kwon K."/>
        </authorList>
    </citation>
    <scope>NUCLEOTIDE SEQUENCE</scope>
    <source>
        <strain evidence="8">MEBiC11861</strain>
    </source>
</reference>
<evidence type="ECO:0000256" key="4">
    <source>
        <dbReference type="ARBA" id="ARBA00066616"/>
    </source>
</evidence>
<comment type="catalytic activity">
    <reaction evidence="3">
        <text>3-(methylsulfanyl)propanoate + ATP + CoA = 3-(methylsulfanyl)propanoyl-CoA + AMP + diphosphate</text>
        <dbReference type="Rhea" id="RHEA:43052"/>
        <dbReference type="ChEBI" id="CHEBI:30616"/>
        <dbReference type="ChEBI" id="CHEBI:33019"/>
        <dbReference type="ChEBI" id="CHEBI:49016"/>
        <dbReference type="ChEBI" id="CHEBI:57287"/>
        <dbReference type="ChEBI" id="CHEBI:82815"/>
        <dbReference type="ChEBI" id="CHEBI:456215"/>
        <dbReference type="EC" id="6.2.1.44"/>
    </reaction>
    <physiologicalReaction direction="left-to-right" evidence="3">
        <dbReference type="Rhea" id="RHEA:43053"/>
    </physiologicalReaction>
</comment>
<protein>
    <recommendedName>
        <fullName evidence="5">3-methylmercaptopropionyl-CoA ligase</fullName>
        <ecNumber evidence="4">6.2.1.44</ecNumber>
    </recommendedName>
</protein>
<dbReference type="Gene3D" id="3.30.300.30">
    <property type="match status" value="1"/>
</dbReference>
<accession>A0A9J7ASX7</accession>
<dbReference type="InterPro" id="IPR020845">
    <property type="entry name" value="AMP-binding_CS"/>
</dbReference>
<organism evidence="8 9">
    <name type="scientific">Nisaea acidiphila</name>
    <dbReference type="NCBI Taxonomy" id="1862145"/>
    <lineage>
        <taxon>Bacteria</taxon>
        <taxon>Pseudomonadati</taxon>
        <taxon>Pseudomonadota</taxon>
        <taxon>Alphaproteobacteria</taxon>
        <taxon>Rhodospirillales</taxon>
        <taxon>Thalassobaculaceae</taxon>
        <taxon>Nisaea</taxon>
    </lineage>
</organism>
<dbReference type="AlphaFoldDB" id="A0A9J7ASX7"/>
<comment type="similarity">
    <text evidence="1">Belongs to the ATP-dependent AMP-binding enzyme family.</text>
</comment>
<proteinExistence type="inferred from homology"/>
<name>A0A9J7ASX7_9PROT</name>
<dbReference type="EMBL" id="CP102480">
    <property type="protein sequence ID" value="UUX49436.1"/>
    <property type="molecule type" value="Genomic_DNA"/>
</dbReference>
<dbReference type="KEGG" id="naci:NUH88_18790"/>
<dbReference type="Proteomes" id="UP001060336">
    <property type="component" value="Chromosome"/>
</dbReference>